<dbReference type="STRING" id="314283.MED297_14102"/>
<feature type="transmembrane region" description="Helical" evidence="3">
    <location>
        <begin position="311"/>
        <end position="334"/>
    </location>
</feature>
<dbReference type="EMBL" id="AAOE01000023">
    <property type="protein sequence ID" value="EAR08289.1"/>
    <property type="molecule type" value="Genomic_DNA"/>
</dbReference>
<dbReference type="InterPro" id="IPR029787">
    <property type="entry name" value="Nucleotide_cyclase"/>
</dbReference>
<dbReference type="PANTHER" id="PTHR45138:SF24">
    <property type="entry name" value="DIGUANYLATE CYCLASE DGCC-RELATED"/>
    <property type="match status" value="1"/>
</dbReference>
<sequence>MLTIPHGEAETPDQWEAIPTFDLATQPVEKRGELSGEWGFAWHQQLNPATLAEPAESKRTVQLPDYLNNLIHPEERNGRFAQGHATYFVRIKNLSDFYSRPAITMRYVSEAWAAYWLFPDGHTERLGGSGELATDPENQVIRDHIYVLDLPRESNDGILVVHLSAYHGARAGLYGLVKVEEQETLIRSILGDLTIRAVFFGIGLFVVFQNLLLYLRHRSDQSFLLLSVFAFAGIARSAFASNYVTYFVNQPWFSIPAVKIEYILILWPGIAALHYVCHLFPWRWNRLLLSTSYLILAVASIYTLLAPMVEVSYYLLVYNALLVLIVLAAVCVVIHGMLRRHEMAFFFSRSVIPLIIAMLNDIVAASTPDYNFYFAEYALILFLFIHTQRQAVQFVTALRVAEHLSNNLQREVELKTSELSLRNRELEAKHQRVKLLSQTDHLTGLYNRQSLDNRTKALFEQAEQSDSHLSLIMMDIDHFKPINDRFGHQVGDECLVHVASFLRGLNLRHKDLIARFGGEEFTIVLPDTSIEHAQHLIEDVCTRLSKETVSGSHYEIQLTASFGIAERVISQAPSYEELIQKADQALYQAKQNGRNRVEVYQSDTPE</sequence>
<dbReference type="Gene3D" id="3.30.70.270">
    <property type="match status" value="1"/>
</dbReference>
<dbReference type="SUPFAM" id="SSF55073">
    <property type="entry name" value="Nucleotide cyclase"/>
    <property type="match status" value="1"/>
</dbReference>
<accession>A4BI17</accession>
<dbReference type="GO" id="GO:0005886">
    <property type="term" value="C:plasma membrane"/>
    <property type="evidence" value="ECO:0007669"/>
    <property type="project" value="TreeGrafter"/>
</dbReference>
<keyword evidence="3" id="KW-0812">Transmembrane</keyword>
<dbReference type="HOGENOM" id="CLU_030706_0_0_6"/>
<gene>
    <name evidence="5" type="ORF">MED297_14102</name>
</gene>
<feature type="transmembrane region" description="Helical" evidence="3">
    <location>
        <begin position="346"/>
        <end position="364"/>
    </location>
</feature>
<dbReference type="CDD" id="cd01949">
    <property type="entry name" value="GGDEF"/>
    <property type="match status" value="1"/>
</dbReference>
<organism evidence="5 6">
    <name type="scientific">Reinekea blandensis MED297</name>
    <dbReference type="NCBI Taxonomy" id="314283"/>
    <lineage>
        <taxon>Bacteria</taxon>
        <taxon>Pseudomonadati</taxon>
        <taxon>Pseudomonadota</taxon>
        <taxon>Gammaproteobacteria</taxon>
        <taxon>Oceanospirillales</taxon>
        <taxon>Saccharospirillaceae</taxon>
        <taxon>Reinekea</taxon>
    </lineage>
</organism>
<name>A4BI17_9GAMM</name>
<feature type="transmembrane region" description="Helical" evidence="3">
    <location>
        <begin position="287"/>
        <end position="305"/>
    </location>
</feature>
<dbReference type="GO" id="GO:0043709">
    <property type="term" value="P:cell adhesion involved in single-species biofilm formation"/>
    <property type="evidence" value="ECO:0007669"/>
    <property type="project" value="TreeGrafter"/>
</dbReference>
<dbReference type="InterPro" id="IPR043128">
    <property type="entry name" value="Rev_trsase/Diguanyl_cyclase"/>
</dbReference>
<feature type="transmembrane region" description="Helical" evidence="3">
    <location>
        <begin position="222"/>
        <end position="240"/>
    </location>
</feature>
<dbReference type="NCBIfam" id="TIGR00254">
    <property type="entry name" value="GGDEF"/>
    <property type="match status" value="1"/>
</dbReference>
<dbReference type="InterPro" id="IPR011623">
    <property type="entry name" value="7TMR_DISM_rcpt_extracell_dom1"/>
</dbReference>
<dbReference type="Pfam" id="PF00990">
    <property type="entry name" value="GGDEF"/>
    <property type="match status" value="1"/>
</dbReference>
<comment type="cofactor">
    <cofactor evidence="1">
        <name>Mg(2+)</name>
        <dbReference type="ChEBI" id="CHEBI:18420"/>
    </cofactor>
</comment>
<dbReference type="PROSITE" id="PS50887">
    <property type="entry name" value="GGDEF"/>
    <property type="match status" value="1"/>
</dbReference>
<evidence type="ECO:0000259" key="4">
    <source>
        <dbReference type="PROSITE" id="PS50887"/>
    </source>
</evidence>
<dbReference type="GO" id="GO:1902201">
    <property type="term" value="P:negative regulation of bacterial-type flagellum-dependent cell motility"/>
    <property type="evidence" value="ECO:0007669"/>
    <property type="project" value="TreeGrafter"/>
</dbReference>
<dbReference type="Pfam" id="PF07695">
    <property type="entry name" value="7TMR-DISM_7TM"/>
    <property type="match status" value="1"/>
</dbReference>
<dbReference type="Proteomes" id="UP000005953">
    <property type="component" value="Unassembled WGS sequence"/>
</dbReference>
<feature type="domain" description="GGDEF" evidence="4">
    <location>
        <begin position="467"/>
        <end position="602"/>
    </location>
</feature>
<comment type="caution">
    <text evidence="5">The sequence shown here is derived from an EMBL/GenBank/DDBJ whole genome shotgun (WGS) entry which is preliminary data.</text>
</comment>
<dbReference type="InterPro" id="IPR050469">
    <property type="entry name" value="Diguanylate_Cyclase"/>
</dbReference>
<dbReference type="SMART" id="SM00267">
    <property type="entry name" value="GGDEF"/>
    <property type="match status" value="1"/>
</dbReference>
<feature type="transmembrane region" description="Helical" evidence="3">
    <location>
        <begin position="193"/>
        <end position="215"/>
    </location>
</feature>
<dbReference type="GO" id="GO:0052621">
    <property type="term" value="F:diguanylate cyclase activity"/>
    <property type="evidence" value="ECO:0007669"/>
    <property type="project" value="UniProtKB-EC"/>
</dbReference>
<keyword evidence="3" id="KW-1133">Transmembrane helix</keyword>
<evidence type="ECO:0000256" key="1">
    <source>
        <dbReference type="ARBA" id="ARBA00001946"/>
    </source>
</evidence>
<evidence type="ECO:0000313" key="5">
    <source>
        <dbReference type="EMBL" id="EAR08289.1"/>
    </source>
</evidence>
<keyword evidence="6" id="KW-1185">Reference proteome</keyword>
<reference evidence="5 6" key="1">
    <citation type="submission" date="2006-02" db="EMBL/GenBank/DDBJ databases">
        <authorList>
            <person name="Pinhassi J."/>
            <person name="Pedros-Alio C."/>
            <person name="Ferriera S."/>
            <person name="Johnson J."/>
            <person name="Kravitz S."/>
            <person name="Halpern A."/>
            <person name="Remington K."/>
            <person name="Beeson K."/>
            <person name="Tran B."/>
            <person name="Rogers Y.-H."/>
            <person name="Friedman R."/>
            <person name="Venter J.C."/>
        </authorList>
    </citation>
    <scope>NUCLEOTIDE SEQUENCE [LARGE SCALE GENOMIC DNA]</scope>
    <source>
        <strain evidence="5 6">MED297</strain>
    </source>
</reference>
<proteinExistence type="predicted"/>
<evidence type="ECO:0000256" key="2">
    <source>
        <dbReference type="ARBA" id="ARBA00012528"/>
    </source>
</evidence>
<evidence type="ECO:0000256" key="3">
    <source>
        <dbReference type="SAM" id="Phobius"/>
    </source>
</evidence>
<dbReference type="AlphaFoldDB" id="A4BI17"/>
<dbReference type="InterPro" id="IPR000160">
    <property type="entry name" value="GGDEF_dom"/>
</dbReference>
<evidence type="ECO:0000313" key="6">
    <source>
        <dbReference type="Proteomes" id="UP000005953"/>
    </source>
</evidence>
<dbReference type="FunFam" id="3.30.70.270:FF:000001">
    <property type="entry name" value="Diguanylate cyclase domain protein"/>
    <property type="match status" value="1"/>
</dbReference>
<dbReference type="EC" id="2.7.7.65" evidence="2"/>
<protein>
    <recommendedName>
        <fullName evidence="2">diguanylate cyclase</fullName>
        <ecNumber evidence="2">2.7.7.65</ecNumber>
    </recommendedName>
</protein>
<keyword evidence="3" id="KW-0472">Membrane</keyword>
<feature type="transmembrane region" description="Helical" evidence="3">
    <location>
        <begin position="260"/>
        <end position="280"/>
    </location>
</feature>
<dbReference type="PANTHER" id="PTHR45138">
    <property type="entry name" value="REGULATORY COMPONENTS OF SENSORY TRANSDUCTION SYSTEM"/>
    <property type="match status" value="1"/>
</dbReference>